<evidence type="ECO:0000256" key="9">
    <source>
        <dbReference type="ARBA" id="ARBA00031143"/>
    </source>
</evidence>
<dbReference type="PANTHER" id="PTHR19315">
    <property type="entry name" value="ER MEMBRANE PROTEIN COMPLEX SUBUNIT 4"/>
    <property type="match status" value="1"/>
</dbReference>
<name>A0A814C982_9BILA</name>
<comment type="subcellular location">
    <subcellularLocation>
        <location evidence="1">Endoplasmic reticulum membrane</location>
        <topology evidence="1">Multi-pass membrane protein</topology>
    </subcellularLocation>
</comment>
<protein>
    <recommendedName>
        <fullName evidence="4">ER membrane protein complex subunit 4</fullName>
    </recommendedName>
    <alternativeName>
        <fullName evidence="9">Transmembrane protein 85</fullName>
    </alternativeName>
</protein>
<proteinExistence type="inferred from homology"/>
<accession>A0A814C982</accession>
<dbReference type="OrthoDB" id="369569at2759"/>
<dbReference type="EMBL" id="CAJOBA010002799">
    <property type="protein sequence ID" value="CAF3659927.1"/>
    <property type="molecule type" value="Genomic_DNA"/>
</dbReference>
<evidence type="ECO:0000256" key="5">
    <source>
        <dbReference type="ARBA" id="ARBA00022692"/>
    </source>
</evidence>
<keyword evidence="6" id="KW-0256">Endoplasmic reticulum</keyword>
<dbReference type="InterPro" id="IPR009445">
    <property type="entry name" value="TMEM85/Emc4"/>
</dbReference>
<gene>
    <name evidence="11" type="ORF">GPM918_LOCUS10493</name>
    <name evidence="10" type="ORF">OVA965_LOCUS8349</name>
    <name evidence="13" type="ORF">SRO942_LOCUS10494</name>
    <name evidence="12" type="ORF">TMI583_LOCUS8345</name>
</gene>
<dbReference type="Proteomes" id="UP000677228">
    <property type="component" value="Unassembled WGS sequence"/>
</dbReference>
<evidence type="ECO:0000313" key="14">
    <source>
        <dbReference type="Proteomes" id="UP000663829"/>
    </source>
</evidence>
<dbReference type="Proteomes" id="UP000681722">
    <property type="component" value="Unassembled WGS sequence"/>
</dbReference>
<evidence type="ECO:0000256" key="1">
    <source>
        <dbReference type="ARBA" id="ARBA00004477"/>
    </source>
</evidence>
<comment type="caution">
    <text evidence="11">The sequence shown here is derived from an EMBL/GenBank/DDBJ whole genome shotgun (WGS) entry which is preliminary data.</text>
</comment>
<evidence type="ECO:0000256" key="7">
    <source>
        <dbReference type="ARBA" id="ARBA00022989"/>
    </source>
</evidence>
<organism evidence="11 14">
    <name type="scientific">Didymodactylos carnosus</name>
    <dbReference type="NCBI Taxonomy" id="1234261"/>
    <lineage>
        <taxon>Eukaryota</taxon>
        <taxon>Metazoa</taxon>
        <taxon>Spiralia</taxon>
        <taxon>Gnathifera</taxon>
        <taxon>Rotifera</taxon>
        <taxon>Eurotatoria</taxon>
        <taxon>Bdelloidea</taxon>
        <taxon>Philodinida</taxon>
        <taxon>Philodinidae</taxon>
        <taxon>Didymodactylos</taxon>
    </lineage>
</organism>
<evidence type="ECO:0000256" key="2">
    <source>
        <dbReference type="ARBA" id="ARBA00007715"/>
    </source>
</evidence>
<dbReference type="GO" id="GO:0005789">
    <property type="term" value="C:endoplasmic reticulum membrane"/>
    <property type="evidence" value="ECO:0007669"/>
    <property type="project" value="UniProtKB-SubCell"/>
</dbReference>
<evidence type="ECO:0000313" key="13">
    <source>
        <dbReference type="EMBL" id="CAF3713990.1"/>
    </source>
</evidence>
<dbReference type="Pfam" id="PF06417">
    <property type="entry name" value="EMC4"/>
    <property type="match status" value="1"/>
</dbReference>
<dbReference type="Proteomes" id="UP000663829">
    <property type="component" value="Unassembled WGS sequence"/>
</dbReference>
<evidence type="ECO:0000313" key="10">
    <source>
        <dbReference type="EMBL" id="CAF0875445.1"/>
    </source>
</evidence>
<evidence type="ECO:0000313" key="11">
    <source>
        <dbReference type="EMBL" id="CAF0936940.1"/>
    </source>
</evidence>
<evidence type="ECO:0000313" key="12">
    <source>
        <dbReference type="EMBL" id="CAF3659927.1"/>
    </source>
</evidence>
<keyword evidence="14" id="KW-1185">Reference proteome</keyword>
<dbReference type="EMBL" id="CAJOBC010002072">
    <property type="protein sequence ID" value="CAF3713990.1"/>
    <property type="molecule type" value="Genomic_DNA"/>
</dbReference>
<keyword evidence="8" id="KW-0472">Membrane</keyword>
<evidence type="ECO:0000256" key="8">
    <source>
        <dbReference type="ARBA" id="ARBA00023136"/>
    </source>
</evidence>
<dbReference type="Proteomes" id="UP000682733">
    <property type="component" value="Unassembled WGS sequence"/>
</dbReference>
<comment type="similarity">
    <text evidence="2">Belongs to the EMC4 family.</text>
</comment>
<sequence length="150" mass="16866">MSTNLASPPFYRSSHTPAFTRRKWFIDLHMRKNERLASTTSSSLVSASSSSYNSDYSLPVGYSDQRIADVPTQDEDERLFAKRSWDIALQPVKQLPMNLIFAWMAGNLTHLALALYKCQSMGLLPTYASDWIAFAEAQLNVETTFGGLAY</sequence>
<dbReference type="AlphaFoldDB" id="A0A814C982"/>
<evidence type="ECO:0000256" key="3">
    <source>
        <dbReference type="ARBA" id="ARBA00011276"/>
    </source>
</evidence>
<evidence type="ECO:0000256" key="6">
    <source>
        <dbReference type="ARBA" id="ARBA00022824"/>
    </source>
</evidence>
<dbReference type="EMBL" id="CAJNOQ010002072">
    <property type="protein sequence ID" value="CAF0936940.1"/>
    <property type="molecule type" value="Genomic_DNA"/>
</dbReference>
<reference evidence="11" key="1">
    <citation type="submission" date="2021-02" db="EMBL/GenBank/DDBJ databases">
        <authorList>
            <person name="Nowell W R."/>
        </authorList>
    </citation>
    <scope>NUCLEOTIDE SEQUENCE</scope>
</reference>
<keyword evidence="5" id="KW-0812">Transmembrane</keyword>
<keyword evidence="7" id="KW-1133">Transmembrane helix</keyword>
<dbReference type="EMBL" id="CAJNOK010002798">
    <property type="protein sequence ID" value="CAF0875445.1"/>
    <property type="molecule type" value="Genomic_DNA"/>
</dbReference>
<comment type="subunit">
    <text evidence="3">Component of the ER membrane protein complex (EMC).</text>
</comment>
<evidence type="ECO:0000256" key="4">
    <source>
        <dbReference type="ARBA" id="ARBA00020820"/>
    </source>
</evidence>